<reference evidence="1" key="1">
    <citation type="submission" date="2021-06" db="EMBL/GenBank/DDBJ databases">
        <title>Comparative genomics, transcriptomics and evolutionary studies reveal genomic signatures of adaptation to plant cell wall in hemibiotrophic fungi.</title>
        <authorList>
            <consortium name="DOE Joint Genome Institute"/>
            <person name="Baroncelli R."/>
            <person name="Diaz J.F."/>
            <person name="Benocci T."/>
            <person name="Peng M."/>
            <person name="Battaglia E."/>
            <person name="Haridas S."/>
            <person name="Andreopoulos W."/>
            <person name="Labutti K."/>
            <person name="Pangilinan J."/>
            <person name="Floch G.L."/>
            <person name="Makela M.R."/>
            <person name="Henrissat B."/>
            <person name="Grigoriev I.V."/>
            <person name="Crouch J.A."/>
            <person name="De Vries R.P."/>
            <person name="Sukno S.A."/>
            <person name="Thon M.R."/>
        </authorList>
    </citation>
    <scope>NUCLEOTIDE SEQUENCE</scope>
    <source>
        <strain evidence="1">CBS 125086</strain>
    </source>
</reference>
<gene>
    <name evidence="1" type="ORF">LY79DRAFT_309321</name>
</gene>
<name>A0AAD8PUG3_9PEZI</name>
<dbReference type="Proteomes" id="UP001230504">
    <property type="component" value="Unassembled WGS sequence"/>
</dbReference>
<dbReference type="GeneID" id="85436566"/>
<evidence type="ECO:0000313" key="1">
    <source>
        <dbReference type="EMBL" id="KAK1580304.1"/>
    </source>
</evidence>
<protein>
    <submittedName>
        <fullName evidence="1">Uncharacterized protein</fullName>
    </submittedName>
</protein>
<organism evidence="1 2">
    <name type="scientific">Colletotrichum navitas</name>
    <dbReference type="NCBI Taxonomy" id="681940"/>
    <lineage>
        <taxon>Eukaryota</taxon>
        <taxon>Fungi</taxon>
        <taxon>Dikarya</taxon>
        <taxon>Ascomycota</taxon>
        <taxon>Pezizomycotina</taxon>
        <taxon>Sordariomycetes</taxon>
        <taxon>Hypocreomycetidae</taxon>
        <taxon>Glomerellales</taxon>
        <taxon>Glomerellaceae</taxon>
        <taxon>Colletotrichum</taxon>
        <taxon>Colletotrichum graminicola species complex</taxon>
    </lineage>
</organism>
<evidence type="ECO:0000313" key="2">
    <source>
        <dbReference type="Proteomes" id="UP001230504"/>
    </source>
</evidence>
<proteinExistence type="predicted"/>
<dbReference type="EMBL" id="JAHLJV010000056">
    <property type="protein sequence ID" value="KAK1580304.1"/>
    <property type="molecule type" value="Genomic_DNA"/>
</dbReference>
<sequence>MPRSIPQLLVVTRLSSAFTYTRRPSADLRYHSDGALSFDRAKHFHFDVASAAPATACSAMSVGSISHRNEPCMCKCYLIIEKNETKPGTQLRSWPYQA</sequence>
<accession>A0AAD8PUG3</accession>
<keyword evidence="2" id="KW-1185">Reference proteome</keyword>
<dbReference type="AlphaFoldDB" id="A0AAD8PUG3"/>
<dbReference type="RefSeq" id="XP_060411358.1">
    <property type="nucleotide sequence ID" value="XM_060552326.1"/>
</dbReference>
<comment type="caution">
    <text evidence="1">The sequence shown here is derived from an EMBL/GenBank/DDBJ whole genome shotgun (WGS) entry which is preliminary data.</text>
</comment>